<proteinExistence type="inferred from homology"/>
<dbReference type="PANTHER" id="PTHR13285:SF23">
    <property type="entry name" value="TEICHOIC ACID D-ALANYLTRANSFERASE"/>
    <property type="match status" value="1"/>
</dbReference>
<dbReference type="PIRSF" id="PIRSF016636">
    <property type="entry name" value="AlgI_DltB"/>
    <property type="match status" value="1"/>
</dbReference>
<comment type="subcellular location">
    <subcellularLocation>
        <location evidence="1">Cell membrane</location>
        <topology evidence="1">Multi-pass membrane protein</topology>
    </subcellularLocation>
</comment>
<evidence type="ECO:0000256" key="10">
    <source>
        <dbReference type="ARBA" id="ARBA00023136"/>
    </source>
</evidence>
<keyword evidence="8" id="KW-0016">Alginate biosynthesis</keyword>
<gene>
    <name evidence="15" type="ORF">EU555_09505</name>
</gene>
<evidence type="ECO:0000256" key="9">
    <source>
        <dbReference type="ARBA" id="ARBA00022989"/>
    </source>
</evidence>
<dbReference type="GO" id="GO:0005886">
    <property type="term" value="C:plasma membrane"/>
    <property type="evidence" value="ECO:0007669"/>
    <property type="project" value="UniProtKB-SubCell"/>
</dbReference>
<evidence type="ECO:0000256" key="12">
    <source>
        <dbReference type="ARBA" id="ARBA00031030"/>
    </source>
</evidence>
<organism evidence="15 16">
    <name type="scientific">Methylobacterium nonmethylotrophicum</name>
    <dbReference type="NCBI Taxonomy" id="1141884"/>
    <lineage>
        <taxon>Bacteria</taxon>
        <taxon>Pseudomonadati</taxon>
        <taxon>Pseudomonadota</taxon>
        <taxon>Alphaproteobacteria</taxon>
        <taxon>Hyphomicrobiales</taxon>
        <taxon>Methylobacteriaceae</taxon>
        <taxon>Methylobacterium</taxon>
    </lineage>
</organism>
<dbReference type="GO" id="GO:0016746">
    <property type="term" value="F:acyltransferase activity"/>
    <property type="evidence" value="ECO:0007669"/>
    <property type="project" value="UniProtKB-KW"/>
</dbReference>
<dbReference type="InterPro" id="IPR051085">
    <property type="entry name" value="MB_O-acyltransferase"/>
</dbReference>
<feature type="transmembrane region" description="Helical" evidence="14">
    <location>
        <begin position="76"/>
        <end position="99"/>
    </location>
</feature>
<keyword evidence="6 13" id="KW-0808">Transferase</keyword>
<evidence type="ECO:0000256" key="4">
    <source>
        <dbReference type="ARBA" id="ARBA00016084"/>
    </source>
</evidence>
<protein>
    <recommendedName>
        <fullName evidence="4">Probable alginate O-acetylase AlgI</fullName>
    </recommendedName>
    <alternativeName>
        <fullName evidence="12">Alginate biosynthesis protein AlgI</fullName>
    </alternativeName>
</protein>
<feature type="transmembrane region" description="Helical" evidence="14">
    <location>
        <begin position="423"/>
        <end position="442"/>
    </location>
</feature>
<keyword evidence="10 13" id="KW-0472">Membrane</keyword>
<keyword evidence="7 14" id="KW-0812">Transmembrane</keyword>
<evidence type="ECO:0000256" key="5">
    <source>
        <dbReference type="ARBA" id="ARBA00022475"/>
    </source>
</evidence>
<dbReference type="AlphaFoldDB" id="A0A4Z0NS95"/>
<dbReference type="PIRSF" id="PIRSF500217">
    <property type="entry name" value="AlgI"/>
    <property type="match status" value="1"/>
</dbReference>
<dbReference type="PANTHER" id="PTHR13285">
    <property type="entry name" value="ACYLTRANSFERASE"/>
    <property type="match status" value="1"/>
</dbReference>
<evidence type="ECO:0000256" key="3">
    <source>
        <dbReference type="ARBA" id="ARBA00010323"/>
    </source>
</evidence>
<keyword evidence="11 13" id="KW-0012">Acyltransferase</keyword>
<evidence type="ECO:0000256" key="11">
    <source>
        <dbReference type="ARBA" id="ARBA00023315"/>
    </source>
</evidence>
<evidence type="ECO:0000256" key="13">
    <source>
        <dbReference type="PIRNR" id="PIRNR016636"/>
    </source>
</evidence>
<evidence type="ECO:0000313" key="15">
    <source>
        <dbReference type="EMBL" id="TGE00142.1"/>
    </source>
</evidence>
<keyword evidence="9 14" id="KW-1133">Transmembrane helix</keyword>
<reference evidence="15 16" key="1">
    <citation type="submission" date="2019-04" db="EMBL/GenBank/DDBJ databases">
        <authorList>
            <person name="Feng G."/>
            <person name="Zhu H."/>
        </authorList>
    </citation>
    <scope>NUCLEOTIDE SEQUENCE [LARGE SCALE GENOMIC DNA]</scope>
    <source>
        <strain evidence="15 16">6HR-1</strain>
    </source>
</reference>
<dbReference type="EMBL" id="SRLB01000006">
    <property type="protein sequence ID" value="TGE00142.1"/>
    <property type="molecule type" value="Genomic_DNA"/>
</dbReference>
<dbReference type="Proteomes" id="UP000297535">
    <property type="component" value="Unassembled WGS sequence"/>
</dbReference>
<accession>A0A4Z0NS95</accession>
<dbReference type="GO" id="GO:0042121">
    <property type="term" value="P:alginic acid biosynthetic process"/>
    <property type="evidence" value="ECO:0007669"/>
    <property type="project" value="UniProtKB-KW"/>
</dbReference>
<evidence type="ECO:0000313" key="16">
    <source>
        <dbReference type="Proteomes" id="UP000297535"/>
    </source>
</evidence>
<feature type="transmembrane region" description="Helical" evidence="14">
    <location>
        <begin position="111"/>
        <end position="132"/>
    </location>
</feature>
<dbReference type="InterPro" id="IPR004299">
    <property type="entry name" value="MBOAT_fam"/>
</dbReference>
<evidence type="ECO:0000256" key="6">
    <source>
        <dbReference type="ARBA" id="ARBA00022679"/>
    </source>
</evidence>
<sequence>MPFNSLPFLLLFLPVALGLHALCVARRPGWRVPWLALLSFAFYGWWDLRFVPLLAGSIAFNWLAGEIWRRTGRAGILTSAIVLDLGLLGLFKYLGFFAALVDAATGADLPLVALALPLGISFFTFQHVAYLVDLRRGTAERMTLPEYAVYVAFFPRVIAGPLVQPSELLGQLRGPEATSADRAACGVTLLTAGLAKKVFLGDGLGSFVDPVWAAAAAGGQPGFAAATQATLGYALQLYFDFSGYTDMALGLALLFGISLPDNFRAPYRAASIQDFWRRWHITLSAFLRDYLYIPFGGSRHGLPRQLLALLATMALGGLWHGAGLTFVAWGAAHGLALGLHVLWRRAGLALPEAAGVVATFTFVCLAWVLFRAPDFATALAVYRGLLGLGTDTTGVAAAFWPLAAGAAVLAVLGPTAREAAERLIPQGWAAAATALVLALVLLQVGNDANQAFIYARF</sequence>
<evidence type="ECO:0000256" key="14">
    <source>
        <dbReference type="SAM" id="Phobius"/>
    </source>
</evidence>
<dbReference type="Pfam" id="PF03062">
    <property type="entry name" value="MBOAT"/>
    <property type="match status" value="1"/>
</dbReference>
<keyword evidence="5 13" id="KW-1003">Cell membrane</keyword>
<dbReference type="OrthoDB" id="139172at2"/>
<name>A0A4Z0NS95_9HYPH</name>
<feature type="transmembrane region" description="Helical" evidence="14">
    <location>
        <begin position="349"/>
        <end position="370"/>
    </location>
</feature>
<dbReference type="RefSeq" id="WP_135414425.1">
    <property type="nucleotide sequence ID" value="NZ_SRLB01000006.1"/>
</dbReference>
<feature type="transmembrane region" description="Helical" evidence="14">
    <location>
        <begin position="382"/>
        <end position="403"/>
    </location>
</feature>
<evidence type="ECO:0000256" key="7">
    <source>
        <dbReference type="ARBA" id="ARBA00022692"/>
    </source>
</evidence>
<evidence type="ECO:0000256" key="8">
    <source>
        <dbReference type="ARBA" id="ARBA00022841"/>
    </source>
</evidence>
<dbReference type="InterPro" id="IPR028362">
    <property type="entry name" value="AlgI"/>
</dbReference>
<comment type="caution">
    <text evidence="15">The sequence shown here is derived from an EMBL/GenBank/DDBJ whole genome shotgun (WGS) entry which is preliminary data.</text>
</comment>
<dbReference type="InterPro" id="IPR024194">
    <property type="entry name" value="Ac/AlaTfrase_AlgI/DltB"/>
</dbReference>
<feature type="transmembrane region" description="Helical" evidence="14">
    <location>
        <begin position="306"/>
        <end position="329"/>
    </location>
</feature>
<evidence type="ECO:0000256" key="1">
    <source>
        <dbReference type="ARBA" id="ARBA00004651"/>
    </source>
</evidence>
<comment type="pathway">
    <text evidence="2">Glycan biosynthesis; alginate biosynthesis.</text>
</comment>
<comment type="similarity">
    <text evidence="3 13">Belongs to the membrane-bound acyltransferase family.</text>
</comment>
<feature type="transmembrane region" description="Helical" evidence="14">
    <location>
        <begin position="45"/>
        <end position="64"/>
    </location>
</feature>
<evidence type="ECO:0000256" key="2">
    <source>
        <dbReference type="ARBA" id="ARBA00005182"/>
    </source>
</evidence>
<keyword evidence="16" id="KW-1185">Reference proteome</keyword>